<evidence type="ECO:0000256" key="2">
    <source>
        <dbReference type="ARBA" id="ARBA00023125"/>
    </source>
</evidence>
<name>A0A0L6CN32_9MICO</name>
<accession>A0A0L6CN32</accession>
<dbReference type="EMBL" id="LAIR01000002">
    <property type="protein sequence ID" value="KNX39132.1"/>
    <property type="molecule type" value="Genomic_DNA"/>
</dbReference>
<evidence type="ECO:0000256" key="1">
    <source>
        <dbReference type="ARBA" id="ARBA00023015"/>
    </source>
</evidence>
<feature type="domain" description="HTH marR-type" evidence="4">
    <location>
        <begin position="10"/>
        <end position="147"/>
    </location>
</feature>
<dbReference type="PANTHER" id="PTHR42756">
    <property type="entry name" value="TRANSCRIPTIONAL REGULATOR, MARR"/>
    <property type="match status" value="1"/>
</dbReference>
<dbReference type="GO" id="GO:0003677">
    <property type="term" value="F:DNA binding"/>
    <property type="evidence" value="ECO:0007669"/>
    <property type="project" value="UniProtKB-KW"/>
</dbReference>
<organism evidence="5 6">
    <name type="scientific">Luteipulveratus halotolerans</name>
    <dbReference type="NCBI Taxonomy" id="1631356"/>
    <lineage>
        <taxon>Bacteria</taxon>
        <taxon>Bacillati</taxon>
        <taxon>Actinomycetota</taxon>
        <taxon>Actinomycetes</taxon>
        <taxon>Micrococcales</taxon>
        <taxon>Dermacoccaceae</taxon>
        <taxon>Luteipulveratus</taxon>
    </lineage>
</organism>
<proteinExistence type="predicted"/>
<dbReference type="InterPro" id="IPR036390">
    <property type="entry name" value="WH_DNA-bd_sf"/>
</dbReference>
<evidence type="ECO:0000313" key="5">
    <source>
        <dbReference type="EMBL" id="KNX39132.1"/>
    </source>
</evidence>
<dbReference type="GO" id="GO:0003700">
    <property type="term" value="F:DNA-binding transcription factor activity"/>
    <property type="evidence" value="ECO:0007669"/>
    <property type="project" value="InterPro"/>
</dbReference>
<reference evidence="6" key="1">
    <citation type="submission" date="2015-03" db="EMBL/GenBank/DDBJ databases">
        <title>Luteipulveratus halotolerans sp. nov., a novel actinobacterium (Dermacoccaceae) from Sarawak, Malaysia.</title>
        <authorList>
            <person name="Juboi H."/>
            <person name="Basik A."/>
            <person name="Shamsul S.S."/>
            <person name="Arnold P."/>
            <person name="Schmitt E.K."/>
            <person name="Sanglier J.-J."/>
            <person name="Yeo T."/>
        </authorList>
    </citation>
    <scope>NUCLEOTIDE SEQUENCE [LARGE SCALE GENOMIC DNA]</scope>
    <source>
        <strain evidence="6">C296001</strain>
    </source>
</reference>
<evidence type="ECO:0000313" key="6">
    <source>
        <dbReference type="Proteomes" id="UP000037397"/>
    </source>
</evidence>
<dbReference type="SUPFAM" id="SSF46785">
    <property type="entry name" value="Winged helix' DNA-binding domain"/>
    <property type="match status" value="1"/>
</dbReference>
<dbReference type="PRINTS" id="PR00598">
    <property type="entry name" value="HTHMARR"/>
</dbReference>
<dbReference type="AlphaFoldDB" id="A0A0L6CN32"/>
<dbReference type="SMART" id="SM00347">
    <property type="entry name" value="HTH_MARR"/>
    <property type="match status" value="1"/>
</dbReference>
<sequence length="154" mass="17100">MIPMPADQPDRDLGSLLVELTRLIRRRSLTALEPFGLSPAQGRAFRVIAHHERAHDDELRLSGLAERLRIAPRSTTEVVDRLEELGLVRRTPSPTDRRATVLGLTAKGSRLRASMDRARVEGTGDLFAALTRAERDQLEHLLTKALAAADDDHV</sequence>
<dbReference type="PATRIC" id="fig|1631356.3.peg.413"/>
<keyword evidence="6" id="KW-1185">Reference proteome</keyword>
<dbReference type="STRING" id="1631356.VV01_02395"/>
<gene>
    <name evidence="5" type="ORF">VV01_02395</name>
</gene>
<dbReference type="InterPro" id="IPR000835">
    <property type="entry name" value="HTH_MarR-typ"/>
</dbReference>
<dbReference type="InterPro" id="IPR036388">
    <property type="entry name" value="WH-like_DNA-bd_sf"/>
</dbReference>
<dbReference type="Gene3D" id="1.10.10.10">
    <property type="entry name" value="Winged helix-like DNA-binding domain superfamily/Winged helix DNA-binding domain"/>
    <property type="match status" value="1"/>
</dbReference>
<dbReference type="Proteomes" id="UP000037397">
    <property type="component" value="Unassembled WGS sequence"/>
</dbReference>
<dbReference type="PROSITE" id="PS50995">
    <property type="entry name" value="HTH_MARR_2"/>
    <property type="match status" value="1"/>
</dbReference>
<comment type="caution">
    <text evidence="5">The sequence shown here is derived from an EMBL/GenBank/DDBJ whole genome shotgun (WGS) entry which is preliminary data.</text>
</comment>
<dbReference type="PANTHER" id="PTHR42756:SF1">
    <property type="entry name" value="TRANSCRIPTIONAL REPRESSOR OF EMRAB OPERON"/>
    <property type="match status" value="1"/>
</dbReference>
<keyword evidence="2" id="KW-0238">DNA-binding</keyword>
<keyword evidence="3" id="KW-0804">Transcription</keyword>
<keyword evidence="1" id="KW-0805">Transcription regulation</keyword>
<protein>
    <recommendedName>
        <fullName evidence="4">HTH marR-type domain-containing protein</fullName>
    </recommendedName>
</protein>
<evidence type="ECO:0000259" key="4">
    <source>
        <dbReference type="PROSITE" id="PS50995"/>
    </source>
</evidence>
<evidence type="ECO:0000256" key="3">
    <source>
        <dbReference type="ARBA" id="ARBA00023163"/>
    </source>
</evidence>
<dbReference type="Pfam" id="PF12802">
    <property type="entry name" value="MarR_2"/>
    <property type="match status" value="1"/>
</dbReference>